<dbReference type="AlphaFoldDB" id="A0A0D0H121"/>
<gene>
    <name evidence="1" type="ORF">JV16_00936</name>
</gene>
<dbReference type="GO" id="GO:0005829">
    <property type="term" value="C:cytosol"/>
    <property type="evidence" value="ECO:0007669"/>
    <property type="project" value="TreeGrafter"/>
</dbReference>
<dbReference type="SUPFAM" id="SSF56784">
    <property type="entry name" value="HAD-like"/>
    <property type="match status" value="1"/>
</dbReference>
<dbReference type="Gene3D" id="3.40.50.1000">
    <property type="entry name" value="HAD superfamily/HAD-like"/>
    <property type="match status" value="1"/>
</dbReference>
<dbReference type="InterPro" id="IPR006379">
    <property type="entry name" value="HAD-SF_hydro_IIB"/>
</dbReference>
<proteinExistence type="predicted"/>
<dbReference type="NCBIfam" id="TIGR00099">
    <property type="entry name" value="Cof-subfamily"/>
    <property type="match status" value="1"/>
</dbReference>
<keyword evidence="1" id="KW-0378">Hydrolase</keyword>
<dbReference type="Pfam" id="PF08282">
    <property type="entry name" value="Hydrolase_3"/>
    <property type="match status" value="1"/>
</dbReference>
<dbReference type="InterPro" id="IPR023214">
    <property type="entry name" value="HAD_sf"/>
</dbReference>
<dbReference type="SFLD" id="SFLDS00003">
    <property type="entry name" value="Haloacid_Dehalogenase"/>
    <property type="match status" value="1"/>
</dbReference>
<protein>
    <submittedName>
        <fullName evidence="1">Phosphatase YidA</fullName>
        <ecNumber evidence="1">3.1.3.-</ecNumber>
    </submittedName>
</protein>
<organism evidence="1 2">
    <name type="scientific">Anoxybacillus ayderensis</name>
    <dbReference type="NCBI Taxonomy" id="265546"/>
    <lineage>
        <taxon>Bacteria</taxon>
        <taxon>Bacillati</taxon>
        <taxon>Bacillota</taxon>
        <taxon>Bacilli</taxon>
        <taxon>Bacillales</taxon>
        <taxon>Anoxybacillaceae</taxon>
        <taxon>Anoxybacillus</taxon>
    </lineage>
</organism>
<dbReference type="Gene3D" id="3.30.1240.10">
    <property type="match status" value="1"/>
</dbReference>
<dbReference type="EMBL" id="JXTG01000003">
    <property type="protein sequence ID" value="KIP21736.1"/>
    <property type="molecule type" value="Genomic_DNA"/>
</dbReference>
<dbReference type="PANTHER" id="PTHR10000:SF23">
    <property type="entry name" value="5-AMINO-6-(5-PHOSPHO-D-RIBITYLAMINO)URACIL PHOSPHATASE YITU"/>
    <property type="match status" value="1"/>
</dbReference>
<dbReference type="RefSeq" id="WP_021094765.1">
    <property type="nucleotide sequence ID" value="NZ_ANOC01000023.1"/>
</dbReference>
<dbReference type="CDD" id="cd07516">
    <property type="entry name" value="HAD_Pase"/>
    <property type="match status" value="1"/>
</dbReference>
<sequence length="268" mass="30402">MDQHLIAIDLDGTLLKDNKTISDRTYDVIQKAKQAGHIVVIATGRPYRASKMYYEQLQLTTPIVNFNGAFVHHPKDDSWGMYHTPLQLGTVKEIVEVSRKYNVRNILAEVMDDVYFHEHDEQLLDLFNLGNPNVYIGNLRDILRKDPTCILILSDEQNVGRIRTYLSDVHANVIDHRSWTAPWHVIEIVRTGIHKAVGLEKIASFYGIPRERVIAFGDEDNDIEMLKWAGVGIAMGNAIEPLKAIADDVTKTNEEDGIAVYLQSLLKL</sequence>
<reference evidence="1 2" key="1">
    <citation type="submission" date="2015-01" db="EMBL/GenBank/DDBJ databases">
        <title>Genome sequence of Anoxybacillus ayderensis strain AB04.</title>
        <authorList>
            <person name="Belduz A.O."/>
            <person name="Canakci S."/>
            <person name="Chan K.-G."/>
            <person name="Kahar U.M."/>
            <person name="Yaakob A.S."/>
            <person name="Chan C.S."/>
            <person name="Goh K.M."/>
        </authorList>
    </citation>
    <scope>NUCLEOTIDE SEQUENCE [LARGE SCALE GENOMIC DNA]</scope>
    <source>
        <strain evidence="1 2">AB04</strain>
    </source>
</reference>
<dbReference type="NCBIfam" id="TIGR01484">
    <property type="entry name" value="HAD-SF-IIB"/>
    <property type="match status" value="1"/>
</dbReference>
<accession>A0A0D0H121</accession>
<dbReference type="InterPro" id="IPR036412">
    <property type="entry name" value="HAD-like_sf"/>
</dbReference>
<dbReference type="EC" id="3.1.3.-" evidence="1"/>
<dbReference type="GO" id="GO:0000287">
    <property type="term" value="F:magnesium ion binding"/>
    <property type="evidence" value="ECO:0007669"/>
    <property type="project" value="TreeGrafter"/>
</dbReference>
<name>A0A0D0H121_9BACL</name>
<comment type="caution">
    <text evidence="1">The sequence shown here is derived from an EMBL/GenBank/DDBJ whole genome shotgun (WGS) entry which is preliminary data.</text>
</comment>
<dbReference type="Proteomes" id="UP000032047">
    <property type="component" value="Unassembled WGS sequence"/>
</dbReference>
<dbReference type="PANTHER" id="PTHR10000">
    <property type="entry name" value="PHOSPHOSERINE PHOSPHATASE"/>
    <property type="match status" value="1"/>
</dbReference>
<evidence type="ECO:0000313" key="1">
    <source>
        <dbReference type="EMBL" id="KIP21736.1"/>
    </source>
</evidence>
<evidence type="ECO:0000313" key="2">
    <source>
        <dbReference type="Proteomes" id="UP000032047"/>
    </source>
</evidence>
<dbReference type="PATRIC" id="fig|265546.4.peg.958"/>
<dbReference type="SFLD" id="SFLDG01140">
    <property type="entry name" value="C2.B:_Phosphomannomutase_and_P"/>
    <property type="match status" value="1"/>
</dbReference>
<keyword evidence="2" id="KW-1185">Reference proteome</keyword>
<dbReference type="GO" id="GO:0016791">
    <property type="term" value="F:phosphatase activity"/>
    <property type="evidence" value="ECO:0007669"/>
    <property type="project" value="UniProtKB-ARBA"/>
</dbReference>
<dbReference type="InterPro" id="IPR000150">
    <property type="entry name" value="Cof"/>
</dbReference>